<dbReference type="Pfam" id="PF02463">
    <property type="entry name" value="SMC_N"/>
    <property type="match status" value="1"/>
</dbReference>
<sequence>MLIRSLALTDFRCHARMQLELTAASAPGGVAIIGDNATGKTSVLEAIYLLSRGVSFRGSSPSDVIRHDKDHALVVATVEVQNEASRYAVQRGRAGLEIRIGGRRDATVLELARALPIQVMDPRAHRLIDEGPVHRRRMLDWGVFHVEHSFLHNWRQFQRVLRQRNAACRRGDRKQLRAWNPAFIESAQRVDAARRQHLEALACSWRERVNHLLDDELNPVLGYRPGWPKHAALGEALEDAESRELDAGYTVVGPHRADIRLQLGGRQVRHQASRGQQKALVMALLTAQVELVAEQLGHSPLLLIDDFSAEWGVAMRHRAVAQLQQGSAQWISTWLDAPGSDLELAEMFHVEHLARAAP</sequence>
<gene>
    <name evidence="6" type="primary">recF</name>
    <name evidence="8" type="ORF">DEH80_13900</name>
</gene>
<accession>A0A383XR62</accession>
<evidence type="ECO:0000256" key="4">
    <source>
        <dbReference type="ARBA" id="ARBA00022840"/>
    </source>
</evidence>
<keyword evidence="6" id="KW-0742">SOS response</keyword>
<protein>
    <recommendedName>
        <fullName evidence="6">DNA replication and repair protein RecF</fullName>
    </recommendedName>
</protein>
<evidence type="ECO:0000313" key="8">
    <source>
        <dbReference type="EMBL" id="PWN55116.1"/>
    </source>
</evidence>
<comment type="function">
    <text evidence="6">The RecF protein is involved in DNA metabolism; it is required for DNA replication and normal SOS inducibility. RecF binds preferentially to single-stranded, linear DNA. It also seems to bind ATP.</text>
</comment>
<dbReference type="Gene3D" id="3.40.50.300">
    <property type="entry name" value="P-loop containing nucleotide triphosphate hydrolases"/>
    <property type="match status" value="1"/>
</dbReference>
<organism evidence="8 9">
    <name type="scientific">Abyssibacter profundi</name>
    <dbReference type="NCBI Taxonomy" id="2182787"/>
    <lineage>
        <taxon>Bacteria</taxon>
        <taxon>Pseudomonadati</taxon>
        <taxon>Pseudomonadota</taxon>
        <taxon>Gammaproteobacteria</taxon>
        <taxon>Chromatiales</taxon>
        <taxon>Oceanococcaceae</taxon>
        <taxon>Abyssibacter</taxon>
    </lineage>
</organism>
<dbReference type="GO" id="GO:0006260">
    <property type="term" value="P:DNA replication"/>
    <property type="evidence" value="ECO:0007669"/>
    <property type="project" value="UniProtKB-UniRule"/>
</dbReference>
<dbReference type="InterPro" id="IPR027417">
    <property type="entry name" value="P-loop_NTPase"/>
</dbReference>
<dbReference type="GO" id="GO:0006302">
    <property type="term" value="P:double-strand break repair"/>
    <property type="evidence" value="ECO:0007669"/>
    <property type="project" value="TreeGrafter"/>
</dbReference>
<proteinExistence type="inferred from homology"/>
<evidence type="ECO:0000256" key="5">
    <source>
        <dbReference type="ARBA" id="ARBA00023125"/>
    </source>
</evidence>
<dbReference type="EMBL" id="QEQK01000013">
    <property type="protein sequence ID" value="PWN55116.1"/>
    <property type="molecule type" value="Genomic_DNA"/>
</dbReference>
<dbReference type="RefSeq" id="WP_109721116.1">
    <property type="nucleotide sequence ID" value="NZ_QEQK01000013.1"/>
</dbReference>
<evidence type="ECO:0000256" key="2">
    <source>
        <dbReference type="ARBA" id="ARBA00022705"/>
    </source>
</evidence>
<keyword evidence="6" id="KW-0234">DNA repair</keyword>
<keyword evidence="6" id="KW-0227">DNA damage</keyword>
<evidence type="ECO:0000256" key="6">
    <source>
        <dbReference type="HAMAP-Rule" id="MF_00365"/>
    </source>
</evidence>
<comment type="subcellular location">
    <subcellularLocation>
        <location evidence="6">Cytoplasm</location>
    </subcellularLocation>
</comment>
<dbReference type="GO" id="GO:0005737">
    <property type="term" value="C:cytoplasm"/>
    <property type="evidence" value="ECO:0007669"/>
    <property type="project" value="UniProtKB-SubCell"/>
</dbReference>
<comment type="caution">
    <text evidence="8">The sequence shown here is derived from an EMBL/GenBank/DDBJ whole genome shotgun (WGS) entry which is preliminary data.</text>
</comment>
<dbReference type="Gene3D" id="1.20.1050.90">
    <property type="entry name" value="RecF/RecN/SMC, N-terminal domain"/>
    <property type="match status" value="1"/>
</dbReference>
<dbReference type="GO" id="GO:0005524">
    <property type="term" value="F:ATP binding"/>
    <property type="evidence" value="ECO:0007669"/>
    <property type="project" value="UniProtKB-UniRule"/>
</dbReference>
<dbReference type="PANTHER" id="PTHR32182">
    <property type="entry name" value="DNA REPLICATION AND REPAIR PROTEIN RECF"/>
    <property type="match status" value="1"/>
</dbReference>
<dbReference type="InterPro" id="IPR001238">
    <property type="entry name" value="DNA-binding_RecF"/>
</dbReference>
<evidence type="ECO:0000313" key="9">
    <source>
        <dbReference type="Proteomes" id="UP000251800"/>
    </source>
</evidence>
<dbReference type="SUPFAM" id="SSF52540">
    <property type="entry name" value="P-loop containing nucleoside triphosphate hydrolases"/>
    <property type="match status" value="1"/>
</dbReference>
<dbReference type="InterPro" id="IPR042174">
    <property type="entry name" value="RecF_2"/>
</dbReference>
<feature type="domain" description="RecF/RecN/SMC N-terminal" evidence="7">
    <location>
        <begin position="3"/>
        <end position="332"/>
    </location>
</feature>
<evidence type="ECO:0000256" key="3">
    <source>
        <dbReference type="ARBA" id="ARBA00022741"/>
    </source>
</evidence>
<dbReference type="InterPro" id="IPR003395">
    <property type="entry name" value="RecF/RecN/SMC_N"/>
</dbReference>
<dbReference type="AlphaFoldDB" id="A0A383XR62"/>
<reference evidence="8 9" key="1">
    <citation type="submission" date="2018-05" db="EMBL/GenBank/DDBJ databases">
        <title>Abyssibacter profundi OUC007T gen. nov., sp. nov, a marine bacterium isolated from seawater of the Mariana Trench.</title>
        <authorList>
            <person name="Zhou S."/>
        </authorList>
    </citation>
    <scope>NUCLEOTIDE SEQUENCE [LARGE SCALE GENOMIC DNA]</scope>
    <source>
        <strain evidence="8 9">OUC007</strain>
    </source>
</reference>
<keyword evidence="1 6" id="KW-0963">Cytoplasm</keyword>
<keyword evidence="2 6" id="KW-0235">DNA replication</keyword>
<evidence type="ECO:0000256" key="1">
    <source>
        <dbReference type="ARBA" id="ARBA00022490"/>
    </source>
</evidence>
<dbReference type="Proteomes" id="UP000251800">
    <property type="component" value="Unassembled WGS sequence"/>
</dbReference>
<dbReference type="GO" id="GO:0003697">
    <property type="term" value="F:single-stranded DNA binding"/>
    <property type="evidence" value="ECO:0007669"/>
    <property type="project" value="UniProtKB-UniRule"/>
</dbReference>
<dbReference type="GO" id="GO:0000731">
    <property type="term" value="P:DNA synthesis involved in DNA repair"/>
    <property type="evidence" value="ECO:0007669"/>
    <property type="project" value="TreeGrafter"/>
</dbReference>
<dbReference type="HAMAP" id="MF_00365">
    <property type="entry name" value="RecF"/>
    <property type="match status" value="1"/>
</dbReference>
<dbReference type="NCBIfam" id="TIGR00611">
    <property type="entry name" value="recf"/>
    <property type="match status" value="1"/>
</dbReference>
<evidence type="ECO:0000259" key="7">
    <source>
        <dbReference type="Pfam" id="PF02463"/>
    </source>
</evidence>
<dbReference type="GO" id="GO:0009432">
    <property type="term" value="P:SOS response"/>
    <property type="evidence" value="ECO:0007669"/>
    <property type="project" value="UniProtKB-UniRule"/>
</dbReference>
<name>A0A383XR62_9GAMM</name>
<comment type="similarity">
    <text evidence="6">Belongs to the RecF family.</text>
</comment>
<feature type="binding site" evidence="6">
    <location>
        <begin position="34"/>
        <end position="41"/>
    </location>
    <ligand>
        <name>ATP</name>
        <dbReference type="ChEBI" id="CHEBI:30616"/>
    </ligand>
</feature>
<dbReference type="PANTHER" id="PTHR32182:SF0">
    <property type="entry name" value="DNA REPLICATION AND REPAIR PROTEIN RECF"/>
    <property type="match status" value="1"/>
</dbReference>
<dbReference type="OrthoDB" id="9803889at2"/>
<keyword evidence="9" id="KW-1185">Reference proteome</keyword>
<keyword evidence="4 6" id="KW-0067">ATP-binding</keyword>
<keyword evidence="5 6" id="KW-0238">DNA-binding</keyword>
<keyword evidence="3 6" id="KW-0547">Nucleotide-binding</keyword>